<dbReference type="InterPro" id="IPR009947">
    <property type="entry name" value="NDUA7"/>
</dbReference>
<dbReference type="PRINTS" id="PR00297">
    <property type="entry name" value="CHAPERONIN10"/>
</dbReference>
<dbReference type="GO" id="GO:0042773">
    <property type="term" value="P:ATP synthesis coupled electron transport"/>
    <property type="evidence" value="ECO:0007669"/>
    <property type="project" value="InterPro"/>
</dbReference>
<evidence type="ECO:0000313" key="8">
    <source>
        <dbReference type="EMBL" id="KAH0816284.1"/>
    </source>
</evidence>
<dbReference type="EMBL" id="JABDTM020021781">
    <property type="protein sequence ID" value="KAH0816284.1"/>
    <property type="molecule type" value="Genomic_DNA"/>
</dbReference>
<dbReference type="AlphaFoldDB" id="A0A8J6HKD6"/>
<evidence type="ECO:0000256" key="2">
    <source>
        <dbReference type="ARBA" id="ARBA00018842"/>
    </source>
</evidence>
<dbReference type="PANTHER" id="PTHR10772">
    <property type="entry name" value="10 KDA HEAT SHOCK PROTEIN"/>
    <property type="match status" value="1"/>
</dbReference>
<dbReference type="SMART" id="SM00883">
    <property type="entry name" value="Cpn10"/>
    <property type="match status" value="1"/>
</dbReference>
<dbReference type="GO" id="GO:0051082">
    <property type="term" value="F:unfolded protein binding"/>
    <property type="evidence" value="ECO:0007669"/>
    <property type="project" value="TreeGrafter"/>
</dbReference>
<dbReference type="GO" id="GO:0005743">
    <property type="term" value="C:mitochondrial inner membrane"/>
    <property type="evidence" value="ECO:0007669"/>
    <property type="project" value="InterPro"/>
</dbReference>
<reference evidence="8" key="2">
    <citation type="submission" date="2021-08" db="EMBL/GenBank/DDBJ databases">
        <authorList>
            <person name="Eriksson T."/>
        </authorList>
    </citation>
    <scope>NUCLEOTIDE SEQUENCE</scope>
    <source>
        <strain evidence="8">Stoneville</strain>
        <tissue evidence="8">Whole head</tissue>
    </source>
</reference>
<keyword evidence="3 6" id="KW-0143">Chaperone</keyword>
<reference evidence="8" key="1">
    <citation type="journal article" date="2020" name="J Insects Food Feed">
        <title>The yellow mealworm (Tenebrio molitor) genome: a resource for the emerging insects as food and feed industry.</title>
        <authorList>
            <person name="Eriksson T."/>
            <person name="Andere A."/>
            <person name="Kelstrup H."/>
            <person name="Emery V."/>
            <person name="Picard C."/>
        </authorList>
    </citation>
    <scope>NUCLEOTIDE SEQUENCE</scope>
    <source>
        <strain evidence="8">Stoneville</strain>
        <tissue evidence="8">Whole head</tissue>
    </source>
</reference>
<dbReference type="PROSITE" id="PS00681">
    <property type="entry name" value="CHAPERONINS_CPN10"/>
    <property type="match status" value="1"/>
</dbReference>
<dbReference type="InterPro" id="IPR011032">
    <property type="entry name" value="GroES-like_sf"/>
</dbReference>
<dbReference type="SUPFAM" id="SSF50129">
    <property type="entry name" value="GroES-like"/>
    <property type="match status" value="1"/>
</dbReference>
<dbReference type="HAMAP" id="MF_00580">
    <property type="entry name" value="CH10"/>
    <property type="match status" value="1"/>
</dbReference>
<accession>A0A8J6HKD6</accession>
<evidence type="ECO:0000256" key="6">
    <source>
        <dbReference type="RuleBase" id="RU003479"/>
    </source>
</evidence>
<comment type="caution">
    <text evidence="8">The sequence shown here is derived from an EMBL/GenBank/DDBJ whole genome shotgun (WGS) entry which is preliminary data.</text>
</comment>
<evidence type="ECO:0000256" key="5">
    <source>
        <dbReference type="ARBA" id="ARBA00031971"/>
    </source>
</evidence>
<protein>
    <recommendedName>
        <fullName evidence="2">10 kDa heat shock protein, mitochondrial</fullName>
    </recommendedName>
    <alternativeName>
        <fullName evidence="4">10 kDa chaperonin</fullName>
    </alternativeName>
    <alternativeName>
        <fullName evidence="5">Chaperonin 10</fullName>
    </alternativeName>
</protein>
<dbReference type="GO" id="GO:0044183">
    <property type="term" value="F:protein folding chaperone"/>
    <property type="evidence" value="ECO:0007669"/>
    <property type="project" value="InterPro"/>
</dbReference>
<dbReference type="Pfam" id="PF07347">
    <property type="entry name" value="CI-B14_5a"/>
    <property type="match status" value="1"/>
</dbReference>
<evidence type="ECO:0000256" key="4">
    <source>
        <dbReference type="ARBA" id="ARBA00029976"/>
    </source>
</evidence>
<sequence length="182" mass="20034">MSGAAKRLIPLFDRVLIKKAEIVTKTKGGIVIPEKAQAKVLKGTVVAVGPGSRNNNGDHVPLTVKVGDNVLLPEYGGTKVELEENQEYHLFRESDILAKVAHHTLAVRFQDDLATRSPPLPDLPDGPSHCLSENYYCGRDARREVAPPEVIMPEQKLIDAGESSQGAQRPQRRTPGQVYHWD</sequence>
<dbReference type="Gene3D" id="2.30.33.40">
    <property type="entry name" value="GroES chaperonin"/>
    <property type="match status" value="1"/>
</dbReference>
<dbReference type="GO" id="GO:0005759">
    <property type="term" value="C:mitochondrial matrix"/>
    <property type="evidence" value="ECO:0007669"/>
    <property type="project" value="TreeGrafter"/>
</dbReference>
<dbReference type="CDD" id="cd00320">
    <property type="entry name" value="cpn10"/>
    <property type="match status" value="1"/>
</dbReference>
<name>A0A8J6HKD6_TENMO</name>
<dbReference type="InterPro" id="IPR020818">
    <property type="entry name" value="Chaperonin_GroES"/>
</dbReference>
<dbReference type="PANTHER" id="PTHR10772:SF0">
    <property type="entry name" value="10 KDA HEAT SHOCK PROTEIN, MITOCHONDRIAL"/>
    <property type="match status" value="1"/>
</dbReference>
<dbReference type="GO" id="GO:0051087">
    <property type="term" value="F:protein-folding chaperone binding"/>
    <property type="evidence" value="ECO:0007669"/>
    <property type="project" value="TreeGrafter"/>
</dbReference>
<dbReference type="GO" id="GO:0046872">
    <property type="term" value="F:metal ion binding"/>
    <property type="evidence" value="ECO:0007669"/>
    <property type="project" value="TreeGrafter"/>
</dbReference>
<evidence type="ECO:0000256" key="1">
    <source>
        <dbReference type="ARBA" id="ARBA00006975"/>
    </source>
</evidence>
<dbReference type="FunFam" id="2.30.33.40:FF:000002">
    <property type="entry name" value="10 kDa chaperonin, mitochondrial"/>
    <property type="match status" value="1"/>
</dbReference>
<dbReference type="Proteomes" id="UP000719412">
    <property type="component" value="Unassembled WGS sequence"/>
</dbReference>
<gene>
    <name evidence="8" type="ORF">GEV33_006505</name>
</gene>
<dbReference type="InterPro" id="IPR037124">
    <property type="entry name" value="Chaperonin_GroES_sf"/>
</dbReference>
<evidence type="ECO:0000256" key="7">
    <source>
        <dbReference type="SAM" id="MobiDB-lite"/>
    </source>
</evidence>
<feature type="region of interest" description="Disordered" evidence="7">
    <location>
        <begin position="158"/>
        <end position="182"/>
    </location>
</feature>
<comment type="similarity">
    <text evidence="1 6">Belongs to the GroES chaperonin family.</text>
</comment>
<evidence type="ECO:0000313" key="9">
    <source>
        <dbReference type="Proteomes" id="UP000719412"/>
    </source>
</evidence>
<keyword evidence="9" id="KW-1185">Reference proteome</keyword>
<dbReference type="InterPro" id="IPR018369">
    <property type="entry name" value="Chaprnonin_Cpn10_CS"/>
</dbReference>
<proteinExistence type="inferred from homology"/>
<dbReference type="GO" id="GO:0005524">
    <property type="term" value="F:ATP binding"/>
    <property type="evidence" value="ECO:0007669"/>
    <property type="project" value="InterPro"/>
</dbReference>
<evidence type="ECO:0000256" key="3">
    <source>
        <dbReference type="ARBA" id="ARBA00023186"/>
    </source>
</evidence>
<dbReference type="Pfam" id="PF00166">
    <property type="entry name" value="Cpn10"/>
    <property type="match status" value="1"/>
</dbReference>
<organism evidence="8 9">
    <name type="scientific">Tenebrio molitor</name>
    <name type="common">Yellow mealworm beetle</name>
    <dbReference type="NCBI Taxonomy" id="7067"/>
    <lineage>
        <taxon>Eukaryota</taxon>
        <taxon>Metazoa</taxon>
        <taxon>Ecdysozoa</taxon>
        <taxon>Arthropoda</taxon>
        <taxon>Hexapoda</taxon>
        <taxon>Insecta</taxon>
        <taxon>Pterygota</taxon>
        <taxon>Neoptera</taxon>
        <taxon>Endopterygota</taxon>
        <taxon>Coleoptera</taxon>
        <taxon>Polyphaga</taxon>
        <taxon>Cucujiformia</taxon>
        <taxon>Tenebrionidae</taxon>
        <taxon>Tenebrio</taxon>
    </lineage>
</organism>